<feature type="transmembrane region" description="Helical" evidence="8">
    <location>
        <begin position="202"/>
        <end position="224"/>
    </location>
</feature>
<comment type="subcellular location">
    <subcellularLocation>
        <location evidence="1">Cell membrane</location>
        <topology evidence="1">Multi-pass membrane protein</topology>
    </subcellularLocation>
</comment>
<dbReference type="Proteomes" id="UP000217784">
    <property type="component" value="Unassembled WGS sequence"/>
</dbReference>
<keyword evidence="2" id="KW-1003">Cell membrane</keyword>
<keyword evidence="5 8" id="KW-0812">Transmembrane</keyword>
<dbReference type="OrthoDB" id="71466at2157"/>
<feature type="transmembrane region" description="Helical" evidence="8">
    <location>
        <begin position="113"/>
        <end position="131"/>
    </location>
</feature>
<keyword evidence="3" id="KW-0328">Glycosyltransferase</keyword>
<evidence type="ECO:0000256" key="1">
    <source>
        <dbReference type="ARBA" id="ARBA00004651"/>
    </source>
</evidence>
<feature type="domain" description="Glycosyltransferase RgtA/B/C/D-like" evidence="9">
    <location>
        <begin position="62"/>
        <end position="221"/>
    </location>
</feature>
<reference evidence="10 11" key="1">
    <citation type="journal article" date="2017" name="BMC Genomics">
        <title>Genomic analysis of methanogenic archaea reveals a shift towards energy conservation.</title>
        <authorList>
            <person name="Gilmore S.P."/>
            <person name="Henske J.K."/>
            <person name="Sexton J.A."/>
            <person name="Solomon K.V."/>
            <person name="Seppala S."/>
            <person name="Yoo J.I."/>
            <person name="Huyett L.M."/>
            <person name="Pressman A."/>
            <person name="Cogan J.Z."/>
            <person name="Kivenson V."/>
            <person name="Peng X."/>
            <person name="Tan Y."/>
            <person name="Valentine D.L."/>
            <person name="O'Malley M.A."/>
        </authorList>
    </citation>
    <scope>NUCLEOTIDE SEQUENCE [LARGE SCALE GENOMIC DNA]</scope>
    <source>
        <strain evidence="10 11">M.o.H.</strain>
    </source>
</reference>
<evidence type="ECO:0000313" key="10">
    <source>
        <dbReference type="EMBL" id="PAV04415.1"/>
    </source>
</evidence>
<dbReference type="GO" id="GO:0016763">
    <property type="term" value="F:pentosyltransferase activity"/>
    <property type="evidence" value="ECO:0007669"/>
    <property type="project" value="TreeGrafter"/>
</dbReference>
<feature type="transmembrane region" description="Helical" evidence="8">
    <location>
        <begin position="236"/>
        <end position="254"/>
    </location>
</feature>
<name>A0A2A2H4X5_METBR</name>
<evidence type="ECO:0000256" key="2">
    <source>
        <dbReference type="ARBA" id="ARBA00022475"/>
    </source>
</evidence>
<evidence type="ECO:0000256" key="6">
    <source>
        <dbReference type="ARBA" id="ARBA00022989"/>
    </source>
</evidence>
<feature type="transmembrane region" description="Helical" evidence="8">
    <location>
        <begin position="168"/>
        <end position="190"/>
    </location>
</feature>
<protein>
    <recommendedName>
        <fullName evidence="9">Glycosyltransferase RgtA/B/C/D-like domain-containing protein</fullName>
    </recommendedName>
</protein>
<feature type="transmembrane region" description="Helical" evidence="8">
    <location>
        <begin position="87"/>
        <end position="106"/>
    </location>
</feature>
<keyword evidence="6 8" id="KW-1133">Transmembrane helix</keyword>
<gene>
    <name evidence="10" type="ORF">ASJ80_06115</name>
</gene>
<keyword evidence="4" id="KW-0808">Transferase</keyword>
<dbReference type="AlphaFoldDB" id="A0A2A2H4X5"/>
<evidence type="ECO:0000256" key="8">
    <source>
        <dbReference type="SAM" id="Phobius"/>
    </source>
</evidence>
<evidence type="ECO:0000256" key="5">
    <source>
        <dbReference type="ARBA" id="ARBA00022692"/>
    </source>
</evidence>
<comment type="caution">
    <text evidence="10">The sequence shown here is derived from an EMBL/GenBank/DDBJ whole genome shotgun (WGS) entry which is preliminary data.</text>
</comment>
<feature type="transmembrane region" description="Helical" evidence="8">
    <location>
        <begin position="15"/>
        <end position="34"/>
    </location>
</feature>
<evidence type="ECO:0000256" key="4">
    <source>
        <dbReference type="ARBA" id="ARBA00022679"/>
    </source>
</evidence>
<dbReference type="EMBL" id="LMVM01000023">
    <property type="protein sequence ID" value="PAV04415.1"/>
    <property type="molecule type" value="Genomic_DNA"/>
</dbReference>
<accession>A0A2A2H4X5</accession>
<dbReference type="Pfam" id="PF13231">
    <property type="entry name" value="PMT_2"/>
    <property type="match status" value="1"/>
</dbReference>
<dbReference type="PANTHER" id="PTHR33908:SF11">
    <property type="entry name" value="MEMBRANE PROTEIN"/>
    <property type="match status" value="1"/>
</dbReference>
<proteinExistence type="predicted"/>
<dbReference type="InterPro" id="IPR050297">
    <property type="entry name" value="LipidA_mod_glycosyltrf_83"/>
</dbReference>
<dbReference type="PANTHER" id="PTHR33908">
    <property type="entry name" value="MANNOSYLTRANSFERASE YKCB-RELATED"/>
    <property type="match status" value="1"/>
</dbReference>
<dbReference type="RefSeq" id="WP_069582707.1">
    <property type="nucleotide sequence ID" value="NZ_LMVM01000023.1"/>
</dbReference>
<feature type="transmembrane region" description="Helical" evidence="8">
    <location>
        <begin position="137"/>
        <end position="156"/>
    </location>
</feature>
<feature type="transmembrane region" description="Helical" evidence="8">
    <location>
        <begin position="260"/>
        <end position="282"/>
    </location>
</feature>
<feature type="transmembrane region" description="Helical" evidence="8">
    <location>
        <begin position="326"/>
        <end position="343"/>
    </location>
</feature>
<keyword evidence="7 8" id="KW-0472">Membrane</keyword>
<feature type="transmembrane region" description="Helical" evidence="8">
    <location>
        <begin position="303"/>
        <end position="320"/>
    </location>
</feature>
<evidence type="ECO:0000259" key="9">
    <source>
        <dbReference type="Pfam" id="PF13231"/>
    </source>
</evidence>
<organism evidence="10 11">
    <name type="scientific">Methanobacterium bryantii</name>
    <dbReference type="NCBI Taxonomy" id="2161"/>
    <lineage>
        <taxon>Archaea</taxon>
        <taxon>Methanobacteriati</taxon>
        <taxon>Methanobacteriota</taxon>
        <taxon>Methanomada group</taxon>
        <taxon>Methanobacteria</taxon>
        <taxon>Methanobacteriales</taxon>
        <taxon>Methanobacteriaceae</taxon>
        <taxon>Methanobacterium</taxon>
    </lineage>
</organism>
<feature type="transmembrane region" description="Helical" evidence="8">
    <location>
        <begin position="363"/>
        <end position="384"/>
    </location>
</feature>
<evidence type="ECO:0000256" key="3">
    <source>
        <dbReference type="ARBA" id="ARBA00022676"/>
    </source>
</evidence>
<evidence type="ECO:0000256" key="7">
    <source>
        <dbReference type="ARBA" id="ARBA00023136"/>
    </source>
</evidence>
<sequence length="568" mass="65548">MLDKFHLNHYSSKKIDIIISAILTLLIVITRIPFVSKYLYEWDSVNYALGFENFDIIHHQPHPPGYIFYIGLGRVINTIFNDPNTTMIFISIMFSIITVILIYFLAKQMFSRQFAIIAALLLVFNPLFWYYGEISTIYPTQAFLATIVAYLSYQVFRGKEKFFYPSIIALGLAGGFRQDLIIYMFPLWFFCAFYHKRDPNRLLKAIIVLIPSVLVWVIPTMIFSGSIEQYSQASSTLYKIAFPRSSILFGSTIINKLTAVGSYVTWLGLALTYSGIIIMVLFTKYVGKGPKHVFRENIKDYRVIFLILWFLPTSIMYLLIHIAKPGYMLVFIPVLAIVLAYFVKELSYSLSSRFKKYSPKKCLTIVLSLIILFNIAYFTVPYNINEEKLWETPISDLGSLSIQDQVLWVLDMGFMSTHEKINADDQSTQTYLNAISHVPGSNSSNTIIVIGEITRENEGFNWRKAMYYLPDYQVYYLIEADHFITSEWYAKNHTNTWLASNIFKIPVNSSTQKIIWVISNQSTYFPQITSQIPVKTINLADGLKLYYSDINGTQIKNNELVFNGPEQY</sequence>
<keyword evidence="11" id="KW-1185">Reference proteome</keyword>
<dbReference type="GO" id="GO:0005886">
    <property type="term" value="C:plasma membrane"/>
    <property type="evidence" value="ECO:0007669"/>
    <property type="project" value="UniProtKB-SubCell"/>
</dbReference>
<evidence type="ECO:0000313" key="11">
    <source>
        <dbReference type="Proteomes" id="UP000217784"/>
    </source>
</evidence>
<dbReference type="InterPro" id="IPR038731">
    <property type="entry name" value="RgtA/B/C-like"/>
</dbReference>
<dbReference type="GO" id="GO:0008610">
    <property type="term" value="P:lipid biosynthetic process"/>
    <property type="evidence" value="ECO:0007669"/>
    <property type="project" value="UniProtKB-ARBA"/>
</dbReference>